<dbReference type="InterPro" id="IPR036291">
    <property type="entry name" value="NAD(P)-bd_dom_sf"/>
</dbReference>
<dbReference type="InterPro" id="IPR020904">
    <property type="entry name" value="Sc_DH/Rdtase_CS"/>
</dbReference>
<dbReference type="PRINTS" id="PR00080">
    <property type="entry name" value="SDRFAMILY"/>
</dbReference>
<evidence type="ECO:0000256" key="1">
    <source>
        <dbReference type="ARBA" id="ARBA00006484"/>
    </source>
</evidence>
<dbReference type="PRINTS" id="PR00081">
    <property type="entry name" value="GDHRDH"/>
</dbReference>
<name>A0A356LMQ9_9BURK</name>
<dbReference type="FunFam" id="3.40.50.720:FF:000084">
    <property type="entry name" value="Short-chain dehydrogenase reductase"/>
    <property type="match status" value="1"/>
</dbReference>
<protein>
    <submittedName>
        <fullName evidence="2">Gluconate 5-dehydrogenase</fullName>
    </submittedName>
</protein>
<dbReference type="PANTHER" id="PTHR42760:SF135">
    <property type="entry name" value="BLL7886 PROTEIN"/>
    <property type="match status" value="1"/>
</dbReference>
<gene>
    <name evidence="2" type="ORF">DD666_20985</name>
</gene>
<dbReference type="Pfam" id="PF13561">
    <property type="entry name" value="adh_short_C2"/>
    <property type="match status" value="1"/>
</dbReference>
<dbReference type="AlphaFoldDB" id="A0A356LMQ9"/>
<dbReference type="SUPFAM" id="SSF51735">
    <property type="entry name" value="NAD(P)-binding Rossmann-fold domains"/>
    <property type="match status" value="1"/>
</dbReference>
<evidence type="ECO:0000313" key="3">
    <source>
        <dbReference type="Proteomes" id="UP000264036"/>
    </source>
</evidence>
<dbReference type="Gene3D" id="3.40.50.720">
    <property type="entry name" value="NAD(P)-binding Rossmann-like Domain"/>
    <property type="match status" value="1"/>
</dbReference>
<dbReference type="EMBL" id="DOEK01000046">
    <property type="protein sequence ID" value="HBP31871.1"/>
    <property type="molecule type" value="Genomic_DNA"/>
</dbReference>
<accession>A0A356LMQ9</accession>
<dbReference type="GO" id="GO:0016616">
    <property type="term" value="F:oxidoreductase activity, acting on the CH-OH group of donors, NAD or NADP as acceptor"/>
    <property type="evidence" value="ECO:0007669"/>
    <property type="project" value="TreeGrafter"/>
</dbReference>
<dbReference type="GO" id="GO:0030497">
    <property type="term" value="P:fatty acid elongation"/>
    <property type="evidence" value="ECO:0007669"/>
    <property type="project" value="TreeGrafter"/>
</dbReference>
<dbReference type="PROSITE" id="PS00061">
    <property type="entry name" value="ADH_SHORT"/>
    <property type="match status" value="1"/>
</dbReference>
<sequence length="259" mass="28161">MTETCQNTLFDLRNQVAFVTGSTRGLGYEIAQGLGQAGATVIVHGRDESSAQAASRKLQAKGLATSWVAFDMDDRAACLRAFEKIRDGHQRLDILVNNASIRMRRRLQDIDAMELEAITRTNILSTIEISRAAVSLMKLNNYGRIITISSIAGQIVRLGDFIYPVTKQALNTVTRSLAVEFGREGILSNAIAPGTFATQFNQALIENPDNIAKMQERNPLQRWGNPAEIVGPVLFLASAAASYVNGQVLAVDGGFSISF</sequence>
<comment type="caution">
    <text evidence="2">The sequence shown here is derived from an EMBL/GenBank/DDBJ whole genome shotgun (WGS) entry which is preliminary data.</text>
</comment>
<organism evidence="2 3">
    <name type="scientific">Advenella kashmirensis</name>
    <dbReference type="NCBI Taxonomy" id="310575"/>
    <lineage>
        <taxon>Bacteria</taxon>
        <taxon>Pseudomonadati</taxon>
        <taxon>Pseudomonadota</taxon>
        <taxon>Betaproteobacteria</taxon>
        <taxon>Burkholderiales</taxon>
        <taxon>Alcaligenaceae</taxon>
    </lineage>
</organism>
<comment type="similarity">
    <text evidence="1">Belongs to the short-chain dehydrogenases/reductases (SDR) family.</text>
</comment>
<evidence type="ECO:0000313" key="2">
    <source>
        <dbReference type="EMBL" id="HBP31871.1"/>
    </source>
</evidence>
<dbReference type="InterPro" id="IPR002347">
    <property type="entry name" value="SDR_fam"/>
</dbReference>
<dbReference type="PANTHER" id="PTHR42760">
    <property type="entry name" value="SHORT-CHAIN DEHYDROGENASES/REDUCTASES FAMILY MEMBER"/>
    <property type="match status" value="1"/>
</dbReference>
<dbReference type="Proteomes" id="UP000264036">
    <property type="component" value="Unassembled WGS sequence"/>
</dbReference>
<proteinExistence type="inferred from homology"/>
<reference evidence="2 3" key="1">
    <citation type="journal article" date="2018" name="Nat. Biotechnol.">
        <title>A standardized bacterial taxonomy based on genome phylogeny substantially revises the tree of life.</title>
        <authorList>
            <person name="Parks D.H."/>
            <person name="Chuvochina M."/>
            <person name="Waite D.W."/>
            <person name="Rinke C."/>
            <person name="Skarshewski A."/>
            <person name="Chaumeil P.A."/>
            <person name="Hugenholtz P."/>
        </authorList>
    </citation>
    <scope>NUCLEOTIDE SEQUENCE [LARGE SCALE GENOMIC DNA]</scope>
    <source>
        <strain evidence="2">UBA10707</strain>
    </source>
</reference>
<dbReference type="NCBIfam" id="NF004778">
    <property type="entry name" value="PRK06124.1"/>
    <property type="match status" value="1"/>
</dbReference>